<name>A0ABX5ED20_9MICO</name>
<dbReference type="InterPro" id="IPR000073">
    <property type="entry name" value="AB_hydrolase_1"/>
</dbReference>
<dbReference type="RefSeq" id="WP_165800003.1">
    <property type="nucleotide sequence ID" value="NZ_PVTX01000007.1"/>
</dbReference>
<evidence type="ECO:0000313" key="3">
    <source>
        <dbReference type="Proteomes" id="UP000239895"/>
    </source>
</evidence>
<dbReference type="InterPro" id="IPR029058">
    <property type="entry name" value="AB_hydrolase_fold"/>
</dbReference>
<dbReference type="EMBL" id="PVTX01000007">
    <property type="protein sequence ID" value="PRZ05731.1"/>
    <property type="molecule type" value="Genomic_DNA"/>
</dbReference>
<evidence type="ECO:0000313" key="2">
    <source>
        <dbReference type="EMBL" id="PRZ05731.1"/>
    </source>
</evidence>
<dbReference type="SUPFAM" id="SSF53474">
    <property type="entry name" value="alpha/beta-Hydrolases"/>
    <property type="match status" value="1"/>
</dbReference>
<keyword evidence="3" id="KW-1185">Reference proteome</keyword>
<dbReference type="Proteomes" id="UP000239895">
    <property type="component" value="Unassembled WGS sequence"/>
</dbReference>
<organism evidence="2 3">
    <name type="scientific">Isoptericola halotolerans</name>
    <dbReference type="NCBI Taxonomy" id="300560"/>
    <lineage>
        <taxon>Bacteria</taxon>
        <taxon>Bacillati</taxon>
        <taxon>Actinomycetota</taxon>
        <taxon>Actinomycetes</taxon>
        <taxon>Micrococcales</taxon>
        <taxon>Promicromonosporaceae</taxon>
        <taxon>Isoptericola</taxon>
    </lineage>
</organism>
<proteinExistence type="predicted"/>
<gene>
    <name evidence="2" type="ORF">BCL65_107219</name>
</gene>
<accession>A0ABX5ED20</accession>
<dbReference type="Pfam" id="PF12697">
    <property type="entry name" value="Abhydrolase_6"/>
    <property type="match status" value="1"/>
</dbReference>
<comment type="caution">
    <text evidence="2">The sequence shown here is derived from an EMBL/GenBank/DDBJ whole genome shotgun (WGS) entry which is preliminary data.</text>
</comment>
<protein>
    <submittedName>
        <fullName evidence="2">Pimeloyl-ACP methyl ester carboxylesterase</fullName>
    </submittedName>
</protein>
<sequence>MTQHVTSVTGDRIGFDRYGEDGPAVVFVAGAGPFRATDPVTTRTAQLCAEQGLVALVHDRLGRGESPADGPLDLDRELHALSAVIDAAGPPAVLVGHSSGAALALCAADAELLTAGLLLWEAPLAAPADDVAEWITEFERRLDAEDFVGATEQFMKDMPPEWLDGMRASPDFELLARAAVSQRADGQALVRATDLVETERLRELAIPVLATYGSQTFPEMPVAAERIAGAVTRGAVEEVAGAQHTWDPEAMAERIVRFVRDGA</sequence>
<reference evidence="2 3" key="1">
    <citation type="submission" date="2018-03" db="EMBL/GenBank/DDBJ databases">
        <title>Comparative analysis of microorganisms from saline springs in Andes Mountain Range, Colombia.</title>
        <authorList>
            <person name="Rubin E."/>
        </authorList>
    </citation>
    <scope>NUCLEOTIDE SEQUENCE [LARGE SCALE GENOMIC DNA]</scope>
    <source>
        <strain evidence="2 3">CG 23</strain>
    </source>
</reference>
<feature type="domain" description="AB hydrolase-1" evidence="1">
    <location>
        <begin position="25"/>
        <end position="253"/>
    </location>
</feature>
<dbReference type="Gene3D" id="3.40.50.1820">
    <property type="entry name" value="alpha/beta hydrolase"/>
    <property type="match status" value="1"/>
</dbReference>
<evidence type="ECO:0000259" key="1">
    <source>
        <dbReference type="Pfam" id="PF12697"/>
    </source>
</evidence>